<feature type="binding site" evidence="4">
    <location>
        <position position="354"/>
    </location>
    <ligand>
        <name>Fe cation</name>
        <dbReference type="ChEBI" id="CHEBI:24875"/>
    </ligand>
</feature>
<keyword evidence="2 4" id="KW-0677">Repeat</keyword>
<feature type="binding site" evidence="4">
    <location>
        <position position="368"/>
    </location>
    <ligand>
        <name>Fe cation</name>
        <dbReference type="ChEBI" id="CHEBI:24875"/>
    </ligand>
</feature>
<dbReference type="Pfam" id="PF13176">
    <property type="entry name" value="TPR_7"/>
    <property type="match status" value="1"/>
</dbReference>
<dbReference type="InterPro" id="IPR041166">
    <property type="entry name" value="Rubredoxin_2"/>
</dbReference>
<dbReference type="InterPro" id="IPR051012">
    <property type="entry name" value="CellSynth/LPSAsmb/PSIAsmb"/>
</dbReference>
<keyword evidence="4" id="KW-0997">Cell inner membrane</keyword>
<feature type="binding site" evidence="4">
    <location>
        <position position="371"/>
    </location>
    <ligand>
        <name>Fe cation</name>
        <dbReference type="ChEBI" id="CHEBI:24875"/>
    </ligand>
</feature>
<keyword evidence="4" id="KW-0408">Iron</keyword>
<evidence type="ECO:0000259" key="5">
    <source>
        <dbReference type="Pfam" id="PF18073"/>
    </source>
</evidence>
<dbReference type="OrthoDB" id="507476at2"/>
<dbReference type="AlphaFoldDB" id="A0A1E8FI14"/>
<name>A0A1E8FI14_9ALTE</name>
<keyword evidence="1 4" id="KW-0479">Metal-binding</keyword>
<evidence type="ECO:0000256" key="2">
    <source>
        <dbReference type="ARBA" id="ARBA00022737"/>
    </source>
</evidence>
<feature type="topological domain" description="Cytoplasmic" evidence="4">
    <location>
        <begin position="21"/>
        <end position="386"/>
    </location>
</feature>
<evidence type="ECO:0000256" key="4">
    <source>
        <dbReference type="HAMAP-Rule" id="MF_00994"/>
    </source>
</evidence>
<dbReference type="HAMAP" id="MF_00994">
    <property type="entry name" value="LPS_assembly_LapB"/>
    <property type="match status" value="1"/>
</dbReference>
<dbReference type="RefSeq" id="WP_070176177.1">
    <property type="nucleotide sequence ID" value="NZ_BMJR01000001.1"/>
</dbReference>
<dbReference type="GO" id="GO:0008653">
    <property type="term" value="P:lipopolysaccharide metabolic process"/>
    <property type="evidence" value="ECO:0007669"/>
    <property type="project" value="InterPro"/>
</dbReference>
<comment type="caution">
    <text evidence="6">The sequence shown here is derived from an EMBL/GenBank/DDBJ whole genome shotgun (WGS) entry which is preliminary data.</text>
</comment>
<feature type="binding site" evidence="4">
    <location>
        <position position="357"/>
    </location>
    <ligand>
        <name>Fe cation</name>
        <dbReference type="ChEBI" id="CHEBI:24875"/>
    </ligand>
</feature>
<dbReference type="SMART" id="SM00028">
    <property type="entry name" value="TPR"/>
    <property type="match status" value="3"/>
</dbReference>
<evidence type="ECO:0000256" key="3">
    <source>
        <dbReference type="ARBA" id="ARBA00022803"/>
    </source>
</evidence>
<dbReference type="InterPro" id="IPR030865">
    <property type="entry name" value="LapB"/>
</dbReference>
<evidence type="ECO:0000313" key="6">
    <source>
        <dbReference type="EMBL" id="OFI35258.1"/>
    </source>
</evidence>
<dbReference type="Pfam" id="PF13432">
    <property type="entry name" value="TPR_16"/>
    <property type="match status" value="1"/>
</dbReference>
<organism evidence="6 7">
    <name type="scientific">Alteromonas lipolytica</name>
    <dbReference type="NCBI Taxonomy" id="1856405"/>
    <lineage>
        <taxon>Bacteria</taxon>
        <taxon>Pseudomonadati</taxon>
        <taxon>Pseudomonadota</taxon>
        <taxon>Gammaproteobacteria</taxon>
        <taxon>Alteromonadales</taxon>
        <taxon>Alteromonadaceae</taxon>
        <taxon>Alteromonas/Salinimonas group</taxon>
        <taxon>Alteromonas</taxon>
    </lineage>
</organism>
<evidence type="ECO:0000313" key="7">
    <source>
        <dbReference type="Proteomes" id="UP000176037"/>
    </source>
</evidence>
<dbReference type="PANTHER" id="PTHR45586">
    <property type="entry name" value="TPR REPEAT-CONTAINING PROTEIN PA4667"/>
    <property type="match status" value="1"/>
</dbReference>
<sequence length="386" mass="44389">MLELLFLLLPVAAGYGYIMGRNSVRQAQRKQSSILSKHYFRGLNFLLSDQPDRAVDTLIKMIDVNSDTVETHIAMGNFYRQRGEIDRAIRVHQNVVSRDEIQATQRELALKELGRDYMQAGFLERAEGAFVSLLNSDKHFDFAQQQLFAIYQTTKEWSHAIELAEKMLADNDGIRSKLAHFYCEQAQLELDNEDIPAALALLQKAVNVDEKAVRPWLMLGEVTFDQGRLKEAGEYLVQIANRDKNWFTEAIPLLEQIASETGEWQKFEHLLKENWIQSATLYLAMVDVFSNKGELQQAADYLFDQLQKTPTMRGFHRLMQLYCELSDDANAKATYQQLGELVAKQIEQRPRYRCKSCGFSGRKLYWLCPSCKKWGVVNPIRGLDGE</sequence>
<dbReference type="InterPro" id="IPR011990">
    <property type="entry name" value="TPR-like_helical_dom_sf"/>
</dbReference>
<proteinExistence type="inferred from homology"/>
<comment type="similarity">
    <text evidence="4">Belongs to the LapB family.</text>
</comment>
<evidence type="ECO:0000256" key="1">
    <source>
        <dbReference type="ARBA" id="ARBA00022723"/>
    </source>
</evidence>
<dbReference type="NCBIfam" id="NF008757">
    <property type="entry name" value="PRK11788.1-5"/>
    <property type="match status" value="1"/>
</dbReference>
<gene>
    <name evidence="4" type="primary">lapB</name>
    <name evidence="6" type="ORF">BFC17_17140</name>
</gene>
<dbReference type="Gene3D" id="1.25.40.10">
    <property type="entry name" value="Tetratricopeptide repeat domain"/>
    <property type="match status" value="1"/>
</dbReference>
<comment type="subcellular location">
    <subcellularLocation>
        <location evidence="4">Cell inner membrane</location>
        <topology evidence="4">Single-pass membrane protein</topology>
        <orientation evidence="4">Cytoplasmic side</orientation>
    </subcellularLocation>
</comment>
<dbReference type="STRING" id="1856405.BFC17_17140"/>
<dbReference type="GO" id="GO:0046890">
    <property type="term" value="P:regulation of lipid biosynthetic process"/>
    <property type="evidence" value="ECO:0007669"/>
    <property type="project" value="UniProtKB-UniRule"/>
</dbReference>
<dbReference type="PANTHER" id="PTHR45586:SF1">
    <property type="entry name" value="LIPOPOLYSACCHARIDE ASSEMBLY PROTEIN B"/>
    <property type="match status" value="1"/>
</dbReference>
<keyword evidence="4" id="KW-1133">Transmembrane helix</keyword>
<keyword evidence="3 4" id="KW-0802">TPR repeat</keyword>
<accession>A0A1E8FI14</accession>
<dbReference type="Proteomes" id="UP000176037">
    <property type="component" value="Unassembled WGS sequence"/>
</dbReference>
<dbReference type="GO" id="GO:0009898">
    <property type="term" value="C:cytoplasmic side of plasma membrane"/>
    <property type="evidence" value="ECO:0007669"/>
    <property type="project" value="UniProtKB-UniRule"/>
</dbReference>
<dbReference type="SUPFAM" id="SSF48452">
    <property type="entry name" value="TPR-like"/>
    <property type="match status" value="1"/>
</dbReference>
<protein>
    <recommendedName>
        <fullName evidence="4">Lipopolysaccharide assembly protein B</fullName>
    </recommendedName>
</protein>
<dbReference type="InterPro" id="IPR019734">
    <property type="entry name" value="TPR_rpt"/>
</dbReference>
<dbReference type="GO" id="GO:0005506">
    <property type="term" value="F:iron ion binding"/>
    <property type="evidence" value="ECO:0007669"/>
    <property type="project" value="UniProtKB-UniRule"/>
</dbReference>
<feature type="domain" description="LapB rubredoxin metal binding" evidence="5">
    <location>
        <begin position="352"/>
        <end position="375"/>
    </location>
</feature>
<reference evidence="6 7" key="1">
    <citation type="submission" date="2016-09" db="EMBL/GenBank/DDBJ databases">
        <title>Alteromonas lipolytica, a new species isolated from sea water.</title>
        <authorList>
            <person name="Wu Y.-H."/>
            <person name="Cheng H."/>
            <person name="Xu X.-W."/>
        </authorList>
    </citation>
    <scope>NUCLEOTIDE SEQUENCE [LARGE SCALE GENOMIC DNA]</scope>
    <source>
        <strain evidence="6 7">JW12</strain>
    </source>
</reference>
<keyword evidence="4" id="KW-0472">Membrane</keyword>
<dbReference type="Pfam" id="PF18073">
    <property type="entry name" value="Zn_ribbon_LapB"/>
    <property type="match status" value="1"/>
</dbReference>
<comment type="function">
    <text evidence="4">Modulates cellular lipopolysaccharide (LPS) levels by regulating LpxC, which is involved in lipid A biosynthesis. May act by modulating the proteolytic activity of FtsH towards LpxC. May also coordinate assembly of proteins involved in LPS synthesis at the plasma membrane.</text>
</comment>
<keyword evidence="7" id="KW-1185">Reference proteome</keyword>
<keyword evidence="4" id="KW-1003">Cell membrane</keyword>
<keyword evidence="4" id="KW-0812">Transmembrane</keyword>
<dbReference type="EMBL" id="MJIC01000010">
    <property type="protein sequence ID" value="OFI35258.1"/>
    <property type="molecule type" value="Genomic_DNA"/>
</dbReference>